<keyword evidence="4" id="KW-1185">Reference proteome</keyword>
<dbReference type="Proteomes" id="UP000198287">
    <property type="component" value="Unassembled WGS sequence"/>
</dbReference>
<evidence type="ECO:0000313" key="4">
    <source>
        <dbReference type="Proteomes" id="UP000198287"/>
    </source>
</evidence>
<evidence type="ECO:0000313" key="3">
    <source>
        <dbReference type="EMBL" id="OXA41640.1"/>
    </source>
</evidence>
<keyword evidence="1" id="KW-0862">Zinc</keyword>
<gene>
    <name evidence="3" type="ORF">Fcan01_23880</name>
</gene>
<dbReference type="GO" id="GO:0008270">
    <property type="term" value="F:zinc ion binding"/>
    <property type="evidence" value="ECO:0007669"/>
    <property type="project" value="UniProtKB-KW"/>
</dbReference>
<evidence type="ECO:0000259" key="2">
    <source>
        <dbReference type="PROSITE" id="PS50966"/>
    </source>
</evidence>
<keyword evidence="1" id="KW-0479">Metal-binding</keyword>
<dbReference type="PROSITE" id="PS50966">
    <property type="entry name" value="ZF_SWIM"/>
    <property type="match status" value="1"/>
</dbReference>
<keyword evidence="1" id="KW-0863">Zinc-finger</keyword>
<reference evidence="3 4" key="1">
    <citation type="submission" date="2015-12" db="EMBL/GenBank/DDBJ databases">
        <title>The genome of Folsomia candida.</title>
        <authorList>
            <person name="Faddeeva A."/>
            <person name="Derks M.F."/>
            <person name="Anvar Y."/>
            <person name="Smit S."/>
            <person name="Van Straalen N."/>
            <person name="Roelofs D."/>
        </authorList>
    </citation>
    <scope>NUCLEOTIDE SEQUENCE [LARGE SCALE GENOMIC DNA]</scope>
    <source>
        <strain evidence="3 4">VU population</strain>
        <tissue evidence="3">Whole body</tissue>
    </source>
</reference>
<feature type="domain" description="SWIM-type" evidence="2">
    <location>
        <begin position="68"/>
        <end position="106"/>
    </location>
</feature>
<proteinExistence type="predicted"/>
<accession>A0A226D922</accession>
<organism evidence="3 4">
    <name type="scientific">Folsomia candida</name>
    <name type="common">Springtail</name>
    <dbReference type="NCBI Taxonomy" id="158441"/>
    <lineage>
        <taxon>Eukaryota</taxon>
        <taxon>Metazoa</taxon>
        <taxon>Ecdysozoa</taxon>
        <taxon>Arthropoda</taxon>
        <taxon>Hexapoda</taxon>
        <taxon>Collembola</taxon>
        <taxon>Entomobryomorpha</taxon>
        <taxon>Isotomoidea</taxon>
        <taxon>Isotomidae</taxon>
        <taxon>Proisotominae</taxon>
        <taxon>Folsomia</taxon>
    </lineage>
</organism>
<dbReference type="InterPro" id="IPR007527">
    <property type="entry name" value="Znf_SWIM"/>
</dbReference>
<name>A0A226D922_FOLCA</name>
<dbReference type="STRING" id="158441.A0A226D922"/>
<dbReference type="EMBL" id="LNIX01000029">
    <property type="protein sequence ID" value="OXA41640.1"/>
    <property type="molecule type" value="Genomic_DNA"/>
</dbReference>
<sequence length="198" mass="21877">MTAPSTTLFCGFSSINVDNLFRASTLKKGQLLFEGKHVHQVSEQIGHDNTSDITSKCTPQAWTSPLPYNINIRVDENPKILTGSCTCKAGIIGKCKHVAATVALINSDATESCTSKPQGVCDDLLRTLVTSVEQQEGTRAREEFCTEMLIMTKSYYHYYDSEFRSATIPFISLDFLFPFFGGAWAQAGIDCRIKTKTP</sequence>
<comment type="caution">
    <text evidence="3">The sequence shown here is derived from an EMBL/GenBank/DDBJ whole genome shotgun (WGS) entry which is preliminary data.</text>
</comment>
<protein>
    <recommendedName>
        <fullName evidence="2">SWIM-type domain-containing protein</fullName>
    </recommendedName>
</protein>
<evidence type="ECO:0000256" key="1">
    <source>
        <dbReference type="PROSITE-ProRule" id="PRU00325"/>
    </source>
</evidence>
<dbReference type="AlphaFoldDB" id="A0A226D922"/>